<comment type="caution">
    <text evidence="3">The sequence shown here is derived from an EMBL/GenBank/DDBJ whole genome shotgun (WGS) entry which is preliminary data.</text>
</comment>
<evidence type="ECO:0000313" key="3">
    <source>
        <dbReference type="EMBL" id="KAK7866823.1"/>
    </source>
</evidence>
<keyword evidence="4" id="KW-1185">Reference proteome</keyword>
<dbReference type="PROSITE" id="PS50222">
    <property type="entry name" value="EF_HAND_2"/>
    <property type="match status" value="1"/>
</dbReference>
<dbReference type="Proteomes" id="UP001378592">
    <property type="component" value="Unassembled WGS sequence"/>
</dbReference>
<accession>A0AAN9W0H7</accession>
<dbReference type="InterPro" id="IPR002048">
    <property type="entry name" value="EF_hand_dom"/>
</dbReference>
<proteinExistence type="predicted"/>
<evidence type="ECO:0000313" key="4">
    <source>
        <dbReference type="Proteomes" id="UP001378592"/>
    </source>
</evidence>
<dbReference type="GO" id="GO:0005509">
    <property type="term" value="F:calcium ion binding"/>
    <property type="evidence" value="ECO:0007669"/>
    <property type="project" value="InterPro"/>
</dbReference>
<feature type="domain" description="EF-hand" evidence="2">
    <location>
        <begin position="7"/>
        <end position="42"/>
    </location>
</feature>
<dbReference type="EMBL" id="JAZDUA010000135">
    <property type="protein sequence ID" value="KAK7866823.1"/>
    <property type="molecule type" value="Genomic_DNA"/>
</dbReference>
<protein>
    <recommendedName>
        <fullName evidence="2">EF-hand domain-containing protein</fullName>
    </recommendedName>
</protein>
<keyword evidence="1" id="KW-0175">Coiled coil</keyword>
<organism evidence="3 4">
    <name type="scientific">Gryllus longicercus</name>
    <dbReference type="NCBI Taxonomy" id="2509291"/>
    <lineage>
        <taxon>Eukaryota</taxon>
        <taxon>Metazoa</taxon>
        <taxon>Ecdysozoa</taxon>
        <taxon>Arthropoda</taxon>
        <taxon>Hexapoda</taxon>
        <taxon>Insecta</taxon>
        <taxon>Pterygota</taxon>
        <taxon>Neoptera</taxon>
        <taxon>Polyneoptera</taxon>
        <taxon>Orthoptera</taxon>
        <taxon>Ensifera</taxon>
        <taxon>Gryllidea</taxon>
        <taxon>Grylloidea</taxon>
        <taxon>Gryllidae</taxon>
        <taxon>Gryllinae</taxon>
        <taxon>Gryllus</taxon>
    </lineage>
</organism>
<sequence length="388" mass="44972">MRTEVAMAPEELEDVFDSLDVKGSGVLTLEQFLGGFDRFLNSRARSNGVEAHDDADDLFSGEDSGISLQTQDGDEEHLQDLLQQLTAAGLHGGDALRRVWRQARDEGGARLQADLEAFLQQLARELWRRQRDYQQLEMTLERHKHEHKHEVQRLFEEMEAQLAEDREKILRQGEEKLRLSRKVLEQELANKTKMLHKTWEDHNCLTEQLQALRCSESAAKQENAQLLRSKEELELRLTQQCRELLRLQHSLEECRQNEEAERKKNLSEGFRLARSIMLEQQGLLQQLQLVRGMVATLDEDVNQKVWRSSEERRIHDASFTSFETTSGVLDDYEYDEDFCHPVFQKTDLLRTLGTQTTMSYSSGTSSLQEELESSKSSECDFTSLHKIF</sequence>
<reference evidence="3 4" key="1">
    <citation type="submission" date="2024-03" db="EMBL/GenBank/DDBJ databases">
        <title>The genome assembly and annotation of the cricket Gryllus longicercus Weissman &amp; Gray.</title>
        <authorList>
            <person name="Szrajer S."/>
            <person name="Gray D."/>
            <person name="Ylla G."/>
        </authorList>
    </citation>
    <scope>NUCLEOTIDE SEQUENCE [LARGE SCALE GENOMIC DNA]</scope>
    <source>
        <strain evidence="3">DAG 2021-001</strain>
        <tissue evidence="3">Whole body minus gut</tissue>
    </source>
</reference>
<feature type="coiled-coil region" evidence="1">
    <location>
        <begin position="119"/>
        <end position="175"/>
    </location>
</feature>
<name>A0AAN9W0H7_9ORTH</name>
<evidence type="ECO:0000256" key="1">
    <source>
        <dbReference type="SAM" id="Coils"/>
    </source>
</evidence>
<dbReference type="AlphaFoldDB" id="A0AAN9W0H7"/>
<evidence type="ECO:0000259" key="2">
    <source>
        <dbReference type="PROSITE" id="PS50222"/>
    </source>
</evidence>
<feature type="coiled-coil region" evidence="1">
    <location>
        <begin position="216"/>
        <end position="250"/>
    </location>
</feature>
<gene>
    <name evidence="3" type="ORF">R5R35_005253</name>
</gene>